<evidence type="ECO:0000313" key="2">
    <source>
        <dbReference type="EMBL" id="GJD97457.1"/>
    </source>
</evidence>
<feature type="transmembrane region" description="Helical" evidence="1">
    <location>
        <begin position="12"/>
        <end position="29"/>
    </location>
</feature>
<evidence type="ECO:0000256" key="1">
    <source>
        <dbReference type="SAM" id="Phobius"/>
    </source>
</evidence>
<comment type="caution">
    <text evidence="2">The sequence shown here is derived from an EMBL/GenBank/DDBJ whole genome shotgun (WGS) entry which is preliminary data.</text>
</comment>
<evidence type="ECO:0000313" key="3">
    <source>
        <dbReference type="Proteomes" id="UP001055125"/>
    </source>
</evidence>
<accession>A0ABQ4S5M3</accession>
<evidence type="ECO:0008006" key="4">
    <source>
        <dbReference type="Google" id="ProtNLM"/>
    </source>
</evidence>
<proteinExistence type="predicted"/>
<keyword evidence="1" id="KW-1133">Transmembrane helix</keyword>
<keyword evidence="1" id="KW-0812">Transmembrane</keyword>
<sequence length="109" mass="12139">MTFSWDFNLGQVIPLAIAVIGLIAGYVTLRIRTGDNDERTKGLATRVDAYGTAIADLRLHVESVCVKKDDLERVEDRINRRLDTVEHTIRNTSATILAVLGRRDHGPNP</sequence>
<reference evidence="2" key="2">
    <citation type="submission" date="2021-08" db="EMBL/GenBank/DDBJ databases">
        <authorList>
            <person name="Tani A."/>
            <person name="Ola A."/>
            <person name="Ogura Y."/>
            <person name="Katsura K."/>
            <person name="Hayashi T."/>
        </authorList>
    </citation>
    <scope>NUCLEOTIDE SEQUENCE</scope>
    <source>
        <strain evidence="2">DSM 19015</strain>
    </source>
</reference>
<protein>
    <recommendedName>
        <fullName evidence="4">DUF2746 domain-containing protein</fullName>
    </recommendedName>
</protein>
<keyword evidence="3" id="KW-1185">Reference proteome</keyword>
<keyword evidence="1" id="KW-0472">Membrane</keyword>
<dbReference type="RefSeq" id="WP_238246518.1">
    <property type="nucleotide sequence ID" value="NZ_BPQP01000089.1"/>
</dbReference>
<dbReference type="Proteomes" id="UP001055125">
    <property type="component" value="Unassembled WGS sequence"/>
</dbReference>
<name>A0ABQ4S5M3_9HYPH</name>
<dbReference type="EMBL" id="BPQP01000089">
    <property type="protein sequence ID" value="GJD97457.1"/>
    <property type="molecule type" value="Genomic_DNA"/>
</dbReference>
<gene>
    <name evidence="2" type="ORF">OCOJLMKI_4688</name>
</gene>
<organism evidence="2 3">
    <name type="scientific">Methylobacterium iners</name>
    <dbReference type="NCBI Taxonomy" id="418707"/>
    <lineage>
        <taxon>Bacteria</taxon>
        <taxon>Pseudomonadati</taxon>
        <taxon>Pseudomonadota</taxon>
        <taxon>Alphaproteobacteria</taxon>
        <taxon>Hyphomicrobiales</taxon>
        <taxon>Methylobacteriaceae</taxon>
        <taxon>Methylobacterium</taxon>
    </lineage>
</organism>
<reference evidence="2" key="1">
    <citation type="journal article" date="2021" name="Front. Microbiol.">
        <title>Comprehensive Comparative Genomics and Phenotyping of Methylobacterium Species.</title>
        <authorList>
            <person name="Alessa O."/>
            <person name="Ogura Y."/>
            <person name="Fujitani Y."/>
            <person name="Takami H."/>
            <person name="Hayashi T."/>
            <person name="Sahin N."/>
            <person name="Tani A."/>
        </authorList>
    </citation>
    <scope>NUCLEOTIDE SEQUENCE</scope>
    <source>
        <strain evidence="2">DSM 19015</strain>
    </source>
</reference>